<evidence type="ECO:0000256" key="3">
    <source>
        <dbReference type="ARBA" id="ARBA00022679"/>
    </source>
</evidence>
<dbReference type="PANTHER" id="PTHR11926">
    <property type="entry name" value="GLUCOSYL/GLUCURONOSYL TRANSFERASES"/>
    <property type="match status" value="1"/>
</dbReference>
<evidence type="ECO:0000313" key="7">
    <source>
        <dbReference type="Proteomes" id="UP001190926"/>
    </source>
</evidence>
<dbReference type="EC" id="2.4.1.-" evidence="5"/>
<dbReference type="Gene3D" id="3.40.50.2000">
    <property type="entry name" value="Glycogen Phosphorylase B"/>
    <property type="match status" value="2"/>
</dbReference>
<sequence length="457" mass="51079">MSETTTTTHRKAHAIVFPYPYQGHITPTINLAAKLASNGFTVTYVQLEFIGAGGAAALGIRCATISDGFPLEFDRDANLTEYWESMILDFPARVDELVGRIKKSDESATGFFLVADSLYTWTADIATKHNLVNVSLWTAPALVFSIGYHLDLLKQNGHFPFEGSSDDLHINYIPGVESITRKDLMSQIQKPHAIPILIKIMEMSFEQVKKADFILCNTVQELESHCLSSLDRRQPTYAVGPINFFAKTASLLPTTDCSVWLESKPPASVLYISFGSIFEFNKQEITEIAHALVSTGVDFLWVLKTEKKESNLAGVFPDGFLDRGLVVPWCDQRAVLSSPAVGGFLTHCGWNSTVESMWNGVPMLCYPFCVDQPTNRKLVVEDWRVGIDLCDGEQVITREEVSRKIDGLMKGNTCVELRQEVKKVSHTVRNALERDGSSQINFDRFLHDLKGRLKKME</sequence>
<dbReference type="GO" id="GO:0080043">
    <property type="term" value="F:quercetin 3-O-glucosyltransferase activity"/>
    <property type="evidence" value="ECO:0007669"/>
    <property type="project" value="TreeGrafter"/>
</dbReference>
<dbReference type="Proteomes" id="UP001190926">
    <property type="component" value="Unassembled WGS sequence"/>
</dbReference>
<keyword evidence="7" id="KW-1185">Reference proteome</keyword>
<evidence type="ECO:0000256" key="4">
    <source>
        <dbReference type="RuleBase" id="RU003718"/>
    </source>
</evidence>
<dbReference type="InterPro" id="IPR035595">
    <property type="entry name" value="UDP_glycos_trans_CS"/>
</dbReference>
<dbReference type="EMBL" id="SDAM02000043">
    <property type="protein sequence ID" value="KAH6834877.1"/>
    <property type="molecule type" value="Genomic_DNA"/>
</dbReference>
<organism evidence="6 7">
    <name type="scientific">Perilla frutescens var. hirtella</name>
    <name type="common">Perilla citriodora</name>
    <name type="synonym">Perilla setoyensis</name>
    <dbReference type="NCBI Taxonomy" id="608512"/>
    <lineage>
        <taxon>Eukaryota</taxon>
        <taxon>Viridiplantae</taxon>
        <taxon>Streptophyta</taxon>
        <taxon>Embryophyta</taxon>
        <taxon>Tracheophyta</taxon>
        <taxon>Spermatophyta</taxon>
        <taxon>Magnoliopsida</taxon>
        <taxon>eudicotyledons</taxon>
        <taxon>Gunneridae</taxon>
        <taxon>Pentapetalae</taxon>
        <taxon>asterids</taxon>
        <taxon>lamiids</taxon>
        <taxon>Lamiales</taxon>
        <taxon>Lamiaceae</taxon>
        <taxon>Nepetoideae</taxon>
        <taxon>Elsholtzieae</taxon>
        <taxon>Perilla</taxon>
    </lineage>
</organism>
<proteinExistence type="inferred from homology"/>
<comment type="caution">
    <text evidence="6">The sequence shown here is derived from an EMBL/GenBank/DDBJ whole genome shotgun (WGS) entry which is preliminary data.</text>
</comment>
<dbReference type="AlphaFoldDB" id="A0AAD4JJE8"/>
<dbReference type="InterPro" id="IPR002213">
    <property type="entry name" value="UDP_glucos_trans"/>
</dbReference>
<keyword evidence="3 4" id="KW-0808">Transferase</keyword>
<dbReference type="Pfam" id="PF00201">
    <property type="entry name" value="UDPGT"/>
    <property type="match status" value="1"/>
</dbReference>
<evidence type="ECO:0000256" key="2">
    <source>
        <dbReference type="ARBA" id="ARBA00022676"/>
    </source>
</evidence>
<evidence type="ECO:0000313" key="6">
    <source>
        <dbReference type="EMBL" id="KAH6834877.1"/>
    </source>
</evidence>
<evidence type="ECO:0000256" key="1">
    <source>
        <dbReference type="ARBA" id="ARBA00009995"/>
    </source>
</evidence>
<gene>
    <name evidence="6" type="ORF">C2S53_003877</name>
</gene>
<evidence type="ECO:0000256" key="5">
    <source>
        <dbReference type="RuleBase" id="RU362057"/>
    </source>
</evidence>
<comment type="similarity">
    <text evidence="1 4">Belongs to the UDP-glycosyltransferase family.</text>
</comment>
<dbReference type="PROSITE" id="PS00375">
    <property type="entry name" value="UDPGT"/>
    <property type="match status" value="1"/>
</dbReference>
<dbReference type="GO" id="GO:0080044">
    <property type="term" value="F:quercetin 7-O-glucosyltransferase activity"/>
    <property type="evidence" value="ECO:0007669"/>
    <property type="project" value="TreeGrafter"/>
</dbReference>
<dbReference type="PANTHER" id="PTHR11926:SF774">
    <property type="entry name" value="UDP-GLYCOSYLTRANSFERASE 85A1-RELATED"/>
    <property type="match status" value="1"/>
</dbReference>
<keyword evidence="2 4" id="KW-0328">Glycosyltransferase</keyword>
<name>A0AAD4JJE8_PERFH</name>
<dbReference type="CDD" id="cd03784">
    <property type="entry name" value="GT1_Gtf-like"/>
    <property type="match status" value="1"/>
</dbReference>
<dbReference type="SUPFAM" id="SSF53756">
    <property type="entry name" value="UDP-Glycosyltransferase/glycogen phosphorylase"/>
    <property type="match status" value="1"/>
</dbReference>
<accession>A0AAD4JJE8</accession>
<protein>
    <recommendedName>
        <fullName evidence="5">Glycosyltransferase</fullName>
        <ecNumber evidence="5">2.4.1.-</ecNumber>
    </recommendedName>
</protein>
<reference evidence="6 7" key="1">
    <citation type="journal article" date="2021" name="Nat. Commun.">
        <title>Incipient diploidization of the medicinal plant Perilla within 10,000 years.</title>
        <authorList>
            <person name="Zhang Y."/>
            <person name="Shen Q."/>
            <person name="Leng L."/>
            <person name="Zhang D."/>
            <person name="Chen S."/>
            <person name="Shi Y."/>
            <person name="Ning Z."/>
            <person name="Chen S."/>
        </authorList>
    </citation>
    <scope>NUCLEOTIDE SEQUENCE [LARGE SCALE GENOMIC DNA]</scope>
    <source>
        <strain evidence="7">cv. PC099</strain>
    </source>
</reference>
<dbReference type="FunFam" id="3.40.50.2000:FF:000078">
    <property type="entry name" value="Glycosyltransferase"/>
    <property type="match status" value="1"/>
</dbReference>